<dbReference type="InterPro" id="IPR054708">
    <property type="entry name" value="MTPAP-like_central"/>
</dbReference>
<accession>A0A1B9I7S2</accession>
<dbReference type="Pfam" id="PF22600">
    <property type="entry name" value="MTPAP-like_central"/>
    <property type="match status" value="1"/>
</dbReference>
<evidence type="ECO:0000313" key="5">
    <source>
        <dbReference type="Proteomes" id="UP000094020"/>
    </source>
</evidence>
<feature type="region of interest" description="Disordered" evidence="1">
    <location>
        <begin position="498"/>
        <end position="518"/>
    </location>
</feature>
<dbReference type="SUPFAM" id="SSF81301">
    <property type="entry name" value="Nucleotidyltransferase"/>
    <property type="match status" value="1"/>
</dbReference>
<dbReference type="InterPro" id="IPR043519">
    <property type="entry name" value="NT_sf"/>
</dbReference>
<dbReference type="SUPFAM" id="SSF81631">
    <property type="entry name" value="PAP/OAS1 substrate-binding domain"/>
    <property type="match status" value="1"/>
</dbReference>
<evidence type="ECO:0000313" key="3">
    <source>
        <dbReference type="EMBL" id="OCF51519.1"/>
    </source>
</evidence>
<feature type="compositionally biased region" description="Polar residues" evidence="1">
    <location>
        <begin position="104"/>
        <end position="115"/>
    </location>
</feature>
<dbReference type="PANTHER" id="PTHR12271:SF40">
    <property type="entry name" value="POLY(A) RNA POLYMERASE GLD2"/>
    <property type="match status" value="1"/>
</dbReference>
<sequence length="896" mass="99203">MLSSITITPIQPSILPSPRLISFPDDPTEIPSLMDVEEYDPPPSTQTPTATVHPDPTETDQSGGHPSTPTQLDPRARAYFPSTPQPIFLSSSENLGELFRLRSPVTSPSLPNTPFSAGLERRLPGTPTSPGSTRQSRRRLSVSSLGFAANSRQLSPYKRRTSARPAKYPIKLFYPPSPVLDTPDLTSGSTDHSFISSRGQTYISDQAIILTKPSELENLFKYHGEAYPFPGVNLPKKISNTKTSTEQKIEVLIDFDDSESPLPTNSLVSDPEHSQEVENSEETLLEGIDGYLDVFYEVEGGLSSPIDYKFGSEFQSDELDDIEDSIEVAQGYRSDIELLEMLNGNNSNAVTQIQETDFYKQVHAAAEALKINPISSKVPNTSARVQNVSPYDLLLSLPSPRKNVPRQIANPSTPDKFQSEIIQAWVKTEPTEQSKQFVKTLLSSLTKIINAKYGDSSGENRFLVDVFGSVSWGGETGKSGDLDLVILDRAQLRGYEPSLWRQPPNSNIPSKKPDTYGRRSVPPQITALPRCYHTYDLANSLRASGMREVQPIAAASTPIVKFKDTQGVIECDINMNDLGGWYNSSLILHYCLISPHLLRPMIYILKRWLSAQDLNDASGSKGSATMSSYCLTLMVIAYLQARGCLPNLQKNINVPLLNSASDTNDKDVIWVSWSRDQGVPAHVAFDRGPPEGWKSADPNLTVSQAVRGFFRFFSRSQPSALASNEEKARFDHRKMILSILQGGIANRVMGVGQGRVEDEKVKDQLRHKGSTEREVEEAMIILRDGRIKGEEKMGKGDRGIQPRNWSERRLVVQDPFLWQKNCAGSMSRVGLDRFFDCVDRAHHMLQSKGTSATIEELLFNPSPIPARIPTPGRGRGSRGSSPSWRGRGNGRTLLNS</sequence>
<dbReference type="Proteomes" id="UP000094020">
    <property type="component" value="Chromosome 6"/>
</dbReference>
<feature type="domain" description="Poly(A) RNA polymerase mitochondrial-like central palm" evidence="2">
    <location>
        <begin position="418"/>
        <end position="591"/>
    </location>
</feature>
<organism evidence="3">
    <name type="scientific">Kwoniella pini CBS 10737</name>
    <dbReference type="NCBI Taxonomy" id="1296096"/>
    <lineage>
        <taxon>Eukaryota</taxon>
        <taxon>Fungi</taxon>
        <taxon>Dikarya</taxon>
        <taxon>Basidiomycota</taxon>
        <taxon>Agaricomycotina</taxon>
        <taxon>Tremellomycetes</taxon>
        <taxon>Tremellales</taxon>
        <taxon>Cryptococcaceae</taxon>
        <taxon>Kwoniella</taxon>
    </lineage>
</organism>
<dbReference type="EMBL" id="KV700115">
    <property type="protein sequence ID" value="OCF51519.1"/>
    <property type="molecule type" value="Genomic_DNA"/>
</dbReference>
<dbReference type="GeneID" id="30170602"/>
<dbReference type="OrthoDB" id="2274644at2759"/>
<dbReference type="PANTHER" id="PTHR12271">
    <property type="entry name" value="POLY A POLYMERASE CID PAP -RELATED"/>
    <property type="match status" value="1"/>
</dbReference>
<dbReference type="CDD" id="cd05402">
    <property type="entry name" value="NT_PAP_TUTase"/>
    <property type="match status" value="1"/>
</dbReference>
<reference evidence="4" key="4">
    <citation type="submission" date="2024-02" db="EMBL/GenBank/DDBJ databases">
        <title>Comparative genomics of Cryptococcus and Kwoniella reveals pathogenesis evolution and contrasting modes of karyotype evolution via chromosome fusion or intercentromeric recombination.</title>
        <authorList>
            <person name="Coelho M.A."/>
            <person name="David-Palma M."/>
            <person name="Shea T."/>
            <person name="Bowers K."/>
            <person name="McGinley-Smith S."/>
            <person name="Mohammad A.W."/>
            <person name="Gnirke A."/>
            <person name="Yurkov A.M."/>
            <person name="Nowrousian M."/>
            <person name="Sun S."/>
            <person name="Cuomo C.A."/>
            <person name="Heitman J."/>
        </authorList>
    </citation>
    <scope>NUCLEOTIDE SEQUENCE</scope>
    <source>
        <strain evidence="4">CBS 10737</strain>
    </source>
</reference>
<feature type="region of interest" description="Disordered" evidence="1">
    <location>
        <begin position="103"/>
        <end position="145"/>
    </location>
</feature>
<dbReference type="RefSeq" id="XP_019012738.1">
    <property type="nucleotide sequence ID" value="XM_019153998.1"/>
</dbReference>
<feature type="region of interest" description="Disordered" evidence="1">
    <location>
        <begin position="14"/>
        <end position="85"/>
    </location>
</feature>
<protein>
    <recommendedName>
        <fullName evidence="2">Poly(A) RNA polymerase mitochondrial-like central palm domain-containing protein</fullName>
    </recommendedName>
</protein>
<dbReference type="GO" id="GO:0010605">
    <property type="term" value="P:negative regulation of macromolecule metabolic process"/>
    <property type="evidence" value="ECO:0007669"/>
    <property type="project" value="UniProtKB-ARBA"/>
</dbReference>
<name>A0A1B9I7S2_9TREE</name>
<dbReference type="Gene3D" id="1.10.1410.10">
    <property type="match status" value="1"/>
</dbReference>
<dbReference type="GO" id="GO:0031123">
    <property type="term" value="P:RNA 3'-end processing"/>
    <property type="evidence" value="ECO:0007669"/>
    <property type="project" value="TreeGrafter"/>
</dbReference>
<dbReference type="Gene3D" id="3.30.460.10">
    <property type="entry name" value="Beta Polymerase, domain 2"/>
    <property type="match status" value="1"/>
</dbReference>
<reference evidence="3" key="1">
    <citation type="submission" date="2013-07" db="EMBL/GenBank/DDBJ databases">
        <title>The Genome Sequence of Cryptococcus pinus CBS10737.</title>
        <authorList>
            <consortium name="The Broad Institute Genome Sequencing Platform"/>
            <person name="Cuomo C."/>
            <person name="Litvintseva A."/>
            <person name="Chen Y."/>
            <person name="Heitman J."/>
            <person name="Sun S."/>
            <person name="Springer D."/>
            <person name="Dromer F."/>
            <person name="Young S.K."/>
            <person name="Zeng Q."/>
            <person name="Gargeya S."/>
            <person name="Fitzgerald M."/>
            <person name="Abouelleil A."/>
            <person name="Alvarado L."/>
            <person name="Berlin A.M."/>
            <person name="Chapman S.B."/>
            <person name="Dewar J."/>
            <person name="Goldberg J."/>
            <person name="Griggs A."/>
            <person name="Gujja S."/>
            <person name="Hansen M."/>
            <person name="Howarth C."/>
            <person name="Imamovic A."/>
            <person name="Larimer J."/>
            <person name="McCowan C."/>
            <person name="Murphy C."/>
            <person name="Pearson M."/>
            <person name="Priest M."/>
            <person name="Roberts A."/>
            <person name="Saif S."/>
            <person name="Shea T."/>
            <person name="Sykes S."/>
            <person name="Wortman J."/>
            <person name="Nusbaum C."/>
            <person name="Birren B."/>
        </authorList>
    </citation>
    <scope>NUCLEOTIDE SEQUENCE [LARGE SCALE GENOMIC DNA]</scope>
    <source>
        <strain evidence="3">CBS 10737</strain>
    </source>
</reference>
<feature type="region of interest" description="Disordered" evidence="1">
    <location>
        <begin position="862"/>
        <end position="896"/>
    </location>
</feature>
<dbReference type="EMBL" id="CP144524">
    <property type="protein sequence ID" value="WWC70744.1"/>
    <property type="molecule type" value="Genomic_DNA"/>
</dbReference>
<feature type="compositionally biased region" description="Polar residues" evidence="1">
    <location>
        <begin position="59"/>
        <end position="71"/>
    </location>
</feature>
<reference evidence="3" key="3">
    <citation type="submission" date="2016-07" db="EMBL/GenBank/DDBJ databases">
        <title>Evolution of pathogenesis and genome organization in the Tremellales.</title>
        <authorList>
            <person name="Cuomo C."/>
            <person name="Litvintseva A."/>
            <person name="Heitman J."/>
            <person name="Chen Y."/>
            <person name="Sun S."/>
            <person name="Springer D."/>
            <person name="Dromer F."/>
            <person name="Young S."/>
            <person name="Zeng Q."/>
            <person name="Chapman S."/>
            <person name="Gujja S."/>
            <person name="Saif S."/>
            <person name="Birren B."/>
        </authorList>
    </citation>
    <scope>NUCLEOTIDE SEQUENCE</scope>
    <source>
        <strain evidence="3">CBS 10737</strain>
    </source>
</reference>
<dbReference type="AlphaFoldDB" id="A0A1B9I7S2"/>
<evidence type="ECO:0000256" key="1">
    <source>
        <dbReference type="SAM" id="MobiDB-lite"/>
    </source>
</evidence>
<evidence type="ECO:0000259" key="2">
    <source>
        <dbReference type="Pfam" id="PF22600"/>
    </source>
</evidence>
<dbReference type="GO" id="GO:0016779">
    <property type="term" value="F:nucleotidyltransferase activity"/>
    <property type="evidence" value="ECO:0007669"/>
    <property type="project" value="UniProtKB-ARBA"/>
</dbReference>
<dbReference type="KEGG" id="kpin:30170602"/>
<keyword evidence="5" id="KW-1185">Reference proteome</keyword>
<gene>
    <name evidence="3" type="ORF">I206_02233</name>
    <name evidence="4" type="ORF">I206_104695</name>
</gene>
<dbReference type="STRING" id="1296096.A0A1B9I7S2"/>
<evidence type="ECO:0000313" key="4">
    <source>
        <dbReference type="EMBL" id="WWC70744.1"/>
    </source>
</evidence>
<reference evidence="4" key="2">
    <citation type="submission" date="2013-07" db="EMBL/GenBank/DDBJ databases">
        <authorList>
            <consortium name="The Broad Institute Genome Sequencing Platform"/>
            <person name="Cuomo C."/>
            <person name="Litvintseva A."/>
            <person name="Chen Y."/>
            <person name="Heitman J."/>
            <person name="Sun S."/>
            <person name="Springer D."/>
            <person name="Dromer F."/>
            <person name="Young S.K."/>
            <person name="Zeng Q."/>
            <person name="Gargeya S."/>
            <person name="Fitzgerald M."/>
            <person name="Abouelleil A."/>
            <person name="Alvarado L."/>
            <person name="Berlin A.M."/>
            <person name="Chapman S.B."/>
            <person name="Dewar J."/>
            <person name="Goldberg J."/>
            <person name="Griggs A."/>
            <person name="Gujja S."/>
            <person name="Hansen M."/>
            <person name="Howarth C."/>
            <person name="Imamovic A."/>
            <person name="Larimer J."/>
            <person name="McCowan C."/>
            <person name="Murphy C."/>
            <person name="Pearson M."/>
            <person name="Priest M."/>
            <person name="Roberts A."/>
            <person name="Saif S."/>
            <person name="Shea T."/>
            <person name="Sykes S."/>
            <person name="Wortman J."/>
            <person name="Nusbaum C."/>
            <person name="Birren B."/>
        </authorList>
    </citation>
    <scope>NUCLEOTIDE SEQUENCE</scope>
    <source>
        <strain evidence="4">CBS 10737</strain>
    </source>
</reference>
<proteinExistence type="predicted"/>